<dbReference type="InterPro" id="IPR006119">
    <property type="entry name" value="Resolv_N"/>
</dbReference>
<feature type="domain" description="Recombinase" evidence="3">
    <location>
        <begin position="201"/>
        <end position="324"/>
    </location>
</feature>
<accession>A0A837C4R1</accession>
<dbReference type="PANTHER" id="PTHR30461">
    <property type="entry name" value="DNA-INVERTASE FROM LAMBDOID PROPHAGE"/>
    <property type="match status" value="1"/>
</dbReference>
<evidence type="ECO:0000313" key="5">
    <source>
        <dbReference type="Proteomes" id="UP000024900"/>
    </source>
</evidence>
<evidence type="ECO:0000259" key="3">
    <source>
        <dbReference type="PROSITE" id="PS51737"/>
    </source>
</evidence>
<name>A0A837C4R1_9BRAD</name>
<evidence type="ECO:0000313" key="4">
    <source>
        <dbReference type="EMBL" id="KGJ63773.1"/>
    </source>
</evidence>
<feature type="compositionally biased region" description="Basic residues" evidence="1">
    <location>
        <begin position="517"/>
        <end position="526"/>
    </location>
</feature>
<evidence type="ECO:0008006" key="6">
    <source>
        <dbReference type="Google" id="ProtNLM"/>
    </source>
</evidence>
<dbReference type="Proteomes" id="UP000024900">
    <property type="component" value="Unassembled WGS sequence"/>
</dbReference>
<feature type="region of interest" description="Disordered" evidence="1">
    <location>
        <begin position="517"/>
        <end position="552"/>
    </location>
</feature>
<dbReference type="AlphaFoldDB" id="A0A837C4R1"/>
<dbReference type="CDD" id="cd00338">
    <property type="entry name" value="Ser_Recombinase"/>
    <property type="match status" value="1"/>
</dbReference>
<feature type="domain" description="Resolvase/invertase-type recombinase catalytic" evidence="2">
    <location>
        <begin position="20"/>
        <end position="170"/>
    </location>
</feature>
<gene>
    <name evidence="4" type="ORF">BJA5080_05569</name>
</gene>
<dbReference type="InterPro" id="IPR036162">
    <property type="entry name" value="Resolvase-like_N_sf"/>
</dbReference>
<dbReference type="RefSeq" id="WP_049832536.1">
    <property type="nucleotide sequence ID" value="NZ_ADOU02000008.1"/>
</dbReference>
<reference evidence="4 5" key="1">
    <citation type="journal article" date="2014" name="BMC Genomics">
        <title>Comparative genomics of Bradyrhizobium japonicum CPAC 15 and Bradyrhizobium diazoefficiens CPAC 7: elite model strains for understanding symbiotic performance with soybean.</title>
        <authorList>
            <person name="Siqueira A.F."/>
            <person name="Ormeno-Orrillo E."/>
            <person name="Souza R.C."/>
            <person name="Rodrigues E.P."/>
            <person name="Almeida L.G."/>
            <person name="Barcellos F.G."/>
            <person name="Batista J.S."/>
            <person name="Nakatami A.S."/>
            <person name="Martinez-Romero E."/>
            <person name="Vasconcelos A.T."/>
            <person name="Hungria M."/>
        </authorList>
    </citation>
    <scope>NUCLEOTIDE SEQUENCE [LARGE SCALE GENOMIC DNA]</scope>
    <source>
        <strain evidence="4 5">SEMIA 5080</strain>
    </source>
</reference>
<evidence type="ECO:0000256" key="1">
    <source>
        <dbReference type="SAM" id="MobiDB-lite"/>
    </source>
</evidence>
<organism evidence="4 5">
    <name type="scientific">Bradyrhizobium diazoefficiens SEMIA 5080</name>
    <dbReference type="NCBI Taxonomy" id="754504"/>
    <lineage>
        <taxon>Bacteria</taxon>
        <taxon>Pseudomonadati</taxon>
        <taxon>Pseudomonadota</taxon>
        <taxon>Alphaproteobacteria</taxon>
        <taxon>Hyphomicrobiales</taxon>
        <taxon>Nitrobacteraceae</taxon>
        <taxon>Bradyrhizobium</taxon>
    </lineage>
</organism>
<dbReference type="GO" id="GO:0000150">
    <property type="term" value="F:DNA strand exchange activity"/>
    <property type="evidence" value="ECO:0007669"/>
    <property type="project" value="InterPro"/>
</dbReference>
<dbReference type="EMBL" id="ADOU02000008">
    <property type="protein sequence ID" value="KGJ63773.1"/>
    <property type="molecule type" value="Genomic_DNA"/>
</dbReference>
<dbReference type="InterPro" id="IPR050639">
    <property type="entry name" value="SSR_resolvase"/>
</dbReference>
<protein>
    <recommendedName>
        <fullName evidence="6">Recombinase</fullName>
    </recommendedName>
</protein>
<dbReference type="PROSITE" id="PS51736">
    <property type="entry name" value="RECOMBINASES_3"/>
    <property type="match status" value="1"/>
</dbReference>
<dbReference type="InterPro" id="IPR011109">
    <property type="entry name" value="DNA_bind_recombinase_dom"/>
</dbReference>
<dbReference type="SUPFAM" id="SSF53041">
    <property type="entry name" value="Resolvase-like"/>
    <property type="match status" value="1"/>
</dbReference>
<dbReference type="Gene3D" id="3.90.1750.20">
    <property type="entry name" value="Putative Large Serine Recombinase, Chain B, Domain 2"/>
    <property type="match status" value="1"/>
</dbReference>
<dbReference type="SMART" id="SM00857">
    <property type="entry name" value="Resolvase"/>
    <property type="match status" value="1"/>
</dbReference>
<dbReference type="Pfam" id="PF00239">
    <property type="entry name" value="Resolvase"/>
    <property type="match status" value="1"/>
</dbReference>
<comment type="caution">
    <text evidence="4">The sequence shown here is derived from an EMBL/GenBank/DDBJ whole genome shotgun (WGS) entry which is preliminary data.</text>
</comment>
<dbReference type="InterPro" id="IPR038109">
    <property type="entry name" value="DNA_bind_recomb_sf"/>
</dbReference>
<dbReference type="FunFam" id="3.40.50.1390:FF:000008">
    <property type="entry name" value="DNA recombinase"/>
    <property type="match status" value="1"/>
</dbReference>
<evidence type="ECO:0000259" key="2">
    <source>
        <dbReference type="PROSITE" id="PS51736"/>
    </source>
</evidence>
<dbReference type="Gene3D" id="3.40.50.1390">
    <property type="entry name" value="Resolvase, N-terminal catalytic domain"/>
    <property type="match status" value="1"/>
</dbReference>
<dbReference type="GO" id="GO:0003677">
    <property type="term" value="F:DNA binding"/>
    <property type="evidence" value="ECO:0007669"/>
    <property type="project" value="InterPro"/>
</dbReference>
<dbReference type="PANTHER" id="PTHR30461:SF23">
    <property type="entry name" value="DNA RECOMBINASE-RELATED"/>
    <property type="match status" value="1"/>
</dbReference>
<dbReference type="PROSITE" id="PS51737">
    <property type="entry name" value="RECOMBINASE_DNA_BIND"/>
    <property type="match status" value="1"/>
</dbReference>
<proteinExistence type="predicted"/>
<dbReference type="Pfam" id="PF07508">
    <property type="entry name" value="Recombinase"/>
    <property type="match status" value="1"/>
</dbReference>
<sequence>MGNELVVRRSSLPTAQTMCRAVQYVRMSTERQQYSIENQAAAIAAYAHAHNLTIVRTYRDEGESGLRIKNRAGLSRLIEDVQGGNADFGHILVYDISRWGRFQDMDESAHYEFICRQAGVKVAYCAEQFDNDGSMLSSIVKNLKRVMAAEYSRDLSTKVHAGACRFARLGVTPGGPSIYGLHRILVDENLQPKGVVLKRGERKYLTTDHVRFGPGSDEEVAVVRWIFNEFLKVKSETAIARKLNKAAILTGTGGLWDGTAIGRLIRDERYIGNLIYNRSSHKLGTKLGPNPPDVWIRSEGCIEPIVDLEVFLKARQIIRQRRPNLSDEQMLSGLRRTLAKRGRLSPTVIDETPGLPSSTVYHRRFGSLRNAYRLIGYAGERNCDYVDSRQIWENLRTKLASDIASEVGKMGGRIRIGHPRGCMHVEGSASIVVRVARWFKTEGGCPKWSIQRQSRDPLPPGWIAAIRLAEDNKSVLDYVLLPTSGQERQQIRFSERARTKRAIEQFDTAHQLARSLSRRLTKKSRVSRAMPAPLSKRPKINQPKTKSGRARH</sequence>